<proteinExistence type="predicted"/>
<dbReference type="Proteomes" id="UP000236884">
    <property type="component" value="Chromosome"/>
</dbReference>
<dbReference type="KEGG" id="vgo:GJW-30_1_03647"/>
<sequence>MAAQKNGDDRAATIKEYLAEAERCEHYAQRAEQDEERKSWEDLAKRWRTLAAILRGEEPPSD</sequence>
<evidence type="ECO:0000313" key="1">
    <source>
        <dbReference type="EMBL" id="BAT61093.1"/>
    </source>
</evidence>
<organism evidence="1 2">
    <name type="scientific">Variibacter gotjawalensis</name>
    <dbReference type="NCBI Taxonomy" id="1333996"/>
    <lineage>
        <taxon>Bacteria</taxon>
        <taxon>Pseudomonadati</taxon>
        <taxon>Pseudomonadota</taxon>
        <taxon>Alphaproteobacteria</taxon>
        <taxon>Hyphomicrobiales</taxon>
        <taxon>Nitrobacteraceae</taxon>
        <taxon>Variibacter</taxon>
    </lineage>
</organism>
<gene>
    <name evidence="1" type="ORF">GJW-30_1_03647</name>
</gene>
<accession>A0A0S3PYS3</accession>
<evidence type="ECO:0000313" key="2">
    <source>
        <dbReference type="Proteomes" id="UP000236884"/>
    </source>
</evidence>
<dbReference type="RefSeq" id="WP_096357832.1">
    <property type="nucleotide sequence ID" value="NZ_AP014946.1"/>
</dbReference>
<keyword evidence="2" id="KW-1185">Reference proteome</keyword>
<dbReference type="AlphaFoldDB" id="A0A0S3PYS3"/>
<name>A0A0S3PYS3_9BRAD</name>
<dbReference type="EMBL" id="AP014946">
    <property type="protein sequence ID" value="BAT61093.1"/>
    <property type="molecule type" value="Genomic_DNA"/>
</dbReference>
<reference evidence="1 2" key="1">
    <citation type="submission" date="2015-08" db="EMBL/GenBank/DDBJ databases">
        <title>Investigation of the bacterial diversity of lava forest soil.</title>
        <authorList>
            <person name="Lee J.S."/>
        </authorList>
    </citation>
    <scope>NUCLEOTIDE SEQUENCE [LARGE SCALE GENOMIC DNA]</scope>
    <source>
        <strain evidence="1 2">GJW-30</strain>
    </source>
</reference>
<protein>
    <submittedName>
        <fullName evidence="1">Uncharacterized protein</fullName>
    </submittedName>
</protein>